<dbReference type="Gene3D" id="2.40.160.10">
    <property type="entry name" value="Porin"/>
    <property type="match status" value="1"/>
</dbReference>
<dbReference type="RefSeq" id="WP_269284314.1">
    <property type="nucleotide sequence ID" value="NZ_CP098251.1"/>
</dbReference>
<dbReference type="SUPFAM" id="SSF56935">
    <property type="entry name" value="Porins"/>
    <property type="match status" value="1"/>
</dbReference>
<feature type="compositionally biased region" description="Basic residues" evidence="1">
    <location>
        <begin position="35"/>
        <end position="44"/>
    </location>
</feature>
<feature type="region of interest" description="Disordered" evidence="1">
    <location>
        <begin position="17"/>
        <end position="50"/>
    </location>
</feature>
<proteinExistence type="predicted"/>
<dbReference type="Pfam" id="PF13609">
    <property type="entry name" value="Porin_4"/>
    <property type="match status" value="1"/>
</dbReference>
<dbReference type="InterPro" id="IPR023614">
    <property type="entry name" value="Porin_dom_sf"/>
</dbReference>
<organism evidence="3">
    <name type="scientific">Oxalobacter aliiformigenes</name>
    <dbReference type="NCBI Taxonomy" id="2946593"/>
    <lineage>
        <taxon>Bacteria</taxon>
        <taxon>Pseudomonadati</taxon>
        <taxon>Pseudomonadota</taxon>
        <taxon>Betaproteobacteria</taxon>
        <taxon>Burkholderiales</taxon>
        <taxon>Oxalobacteraceae</taxon>
        <taxon>Oxalobacter</taxon>
    </lineage>
</organism>
<evidence type="ECO:0000259" key="2">
    <source>
        <dbReference type="Pfam" id="PF13609"/>
    </source>
</evidence>
<gene>
    <name evidence="3" type="ORF">NB646_04550</name>
</gene>
<evidence type="ECO:0000313" key="3">
    <source>
        <dbReference type="EMBL" id="WAV91993.1"/>
    </source>
</evidence>
<accession>A0A9E9L956</accession>
<feature type="domain" description="Porin" evidence="2">
    <location>
        <begin position="162"/>
        <end position="285"/>
    </location>
</feature>
<dbReference type="Proteomes" id="UP001164819">
    <property type="component" value="Chromosome"/>
</dbReference>
<evidence type="ECO:0000256" key="1">
    <source>
        <dbReference type="SAM" id="MobiDB-lite"/>
    </source>
</evidence>
<reference evidence="3" key="1">
    <citation type="journal article" date="2022" name="Front. Microbiol.">
        <title>New perspectives on an old grouping: The genomic and phenotypic variability of Oxalobacter formigenes and the implications for calcium oxalate stone prevention.</title>
        <authorList>
            <person name="Chmiel J.A."/>
            <person name="Carr C."/>
            <person name="Stuivenberg G.A."/>
            <person name="Venema R."/>
            <person name="Chanyi R.M."/>
            <person name="Al K.F."/>
            <person name="Giguere D."/>
            <person name="Say H."/>
            <person name="Akouris P.P."/>
            <person name="Dominguez Romero S.A."/>
            <person name="Kwong A."/>
            <person name="Tai V."/>
            <person name="Koval S.F."/>
            <person name="Razvi H."/>
            <person name="Bjazevic J."/>
            <person name="Burton J.P."/>
        </authorList>
    </citation>
    <scope>NUCLEOTIDE SEQUENCE</scope>
    <source>
        <strain evidence="3">OxK</strain>
    </source>
</reference>
<name>A0A9E9L956_9BURK</name>
<dbReference type="AlphaFoldDB" id="A0A9E9L956"/>
<protein>
    <submittedName>
        <fullName evidence="3">Porin</fullName>
    </submittedName>
</protein>
<dbReference type="InterPro" id="IPR033900">
    <property type="entry name" value="Gram_neg_porin_domain"/>
</dbReference>
<sequence length="313" mass="33967">MALGLFAFIAGLAGTHPHAATSRSDKDSIAAATPQKRHIRKKRPAGTTRAAAVKNSFRNNTATPDWQKQKPFSRTDISWSENIAHGKPASPHKTFADPWRLTVTKPATDGIGTGIYTGHSAGHPSEVFTGKNRKAIVEPAKTAFIDSDNADARAVTTEPANDGVKNTGYAIGPARFTVNYEKANDRNHEKMTRLLTGNATYDITGNDMVESHTDRDNIHLGMEYATGNGRVNAAVNVVRMKDLKKGAESDNPDSADLKTFSIGYTYDVSDSTSLYGMVARTEYEKDAMAAYTRGNGSDEDSVTGFRFGMTHKF</sequence>
<dbReference type="GO" id="GO:0015288">
    <property type="term" value="F:porin activity"/>
    <property type="evidence" value="ECO:0007669"/>
    <property type="project" value="InterPro"/>
</dbReference>
<dbReference type="GO" id="GO:0016020">
    <property type="term" value="C:membrane"/>
    <property type="evidence" value="ECO:0007669"/>
    <property type="project" value="InterPro"/>
</dbReference>
<dbReference type="EMBL" id="CP098251">
    <property type="protein sequence ID" value="WAV91993.1"/>
    <property type="molecule type" value="Genomic_DNA"/>
</dbReference>